<sequence>MSLEVAAHSYLFRQASPAEEPRKTRGKKSAHNNSKLPFLYNPLHDLESLWWVALFFIVAGKVIDDKSGSFMENARREDQANFAKKLFRTYTYRTRAFQDSDCFEKVLDSLHPALEEVGLALDMLRNFLLAAYVDAEKDVQNIQFDVAVGVHACFIEFFGSLAQSLHEKDITIDPLACEN</sequence>
<gene>
    <name evidence="1" type="ORF">NM688_g5988</name>
</gene>
<comment type="caution">
    <text evidence="1">The sequence shown here is derived from an EMBL/GenBank/DDBJ whole genome shotgun (WGS) entry which is preliminary data.</text>
</comment>
<name>A0ACC1SLH0_9APHY</name>
<evidence type="ECO:0000313" key="1">
    <source>
        <dbReference type="EMBL" id="KAJ3542253.1"/>
    </source>
</evidence>
<dbReference type="Proteomes" id="UP001148662">
    <property type="component" value="Unassembled WGS sequence"/>
</dbReference>
<evidence type="ECO:0000313" key="2">
    <source>
        <dbReference type="Proteomes" id="UP001148662"/>
    </source>
</evidence>
<proteinExistence type="predicted"/>
<reference evidence="1" key="1">
    <citation type="submission" date="2022-07" db="EMBL/GenBank/DDBJ databases">
        <title>Genome Sequence of Phlebia brevispora.</title>
        <authorList>
            <person name="Buettner E."/>
        </authorList>
    </citation>
    <scope>NUCLEOTIDE SEQUENCE</scope>
    <source>
        <strain evidence="1">MPL23</strain>
    </source>
</reference>
<accession>A0ACC1SLH0</accession>
<protein>
    <submittedName>
        <fullName evidence="1">Uncharacterized protein</fullName>
    </submittedName>
</protein>
<keyword evidence="2" id="KW-1185">Reference proteome</keyword>
<dbReference type="EMBL" id="JANHOG010001170">
    <property type="protein sequence ID" value="KAJ3542253.1"/>
    <property type="molecule type" value="Genomic_DNA"/>
</dbReference>
<organism evidence="1 2">
    <name type="scientific">Phlebia brevispora</name>
    <dbReference type="NCBI Taxonomy" id="194682"/>
    <lineage>
        <taxon>Eukaryota</taxon>
        <taxon>Fungi</taxon>
        <taxon>Dikarya</taxon>
        <taxon>Basidiomycota</taxon>
        <taxon>Agaricomycotina</taxon>
        <taxon>Agaricomycetes</taxon>
        <taxon>Polyporales</taxon>
        <taxon>Meruliaceae</taxon>
        <taxon>Phlebia</taxon>
    </lineage>
</organism>